<keyword evidence="9" id="KW-1133">Transmembrane helix</keyword>
<evidence type="ECO:0000256" key="8">
    <source>
        <dbReference type="SAM" id="MobiDB-lite"/>
    </source>
</evidence>
<dbReference type="SMART" id="SM00487">
    <property type="entry name" value="DEXDc"/>
    <property type="match status" value="1"/>
</dbReference>
<dbReference type="Pfam" id="PF00270">
    <property type="entry name" value="DEAD"/>
    <property type="match status" value="1"/>
</dbReference>
<dbReference type="GO" id="GO:0000724">
    <property type="term" value="P:double-strand break repair via homologous recombination"/>
    <property type="evidence" value="ECO:0007669"/>
    <property type="project" value="TreeGrafter"/>
</dbReference>
<comment type="catalytic activity">
    <reaction evidence="6">
        <text>Couples ATP hydrolysis with the unwinding of duplex DNA by translocating in the 3'-5' direction.</text>
        <dbReference type="EC" id="5.6.2.4"/>
    </reaction>
</comment>
<organism evidence="12">
    <name type="scientific">Neospora caninum (strain Liverpool)</name>
    <dbReference type="NCBI Taxonomy" id="572307"/>
    <lineage>
        <taxon>Eukaryota</taxon>
        <taxon>Sar</taxon>
        <taxon>Alveolata</taxon>
        <taxon>Apicomplexa</taxon>
        <taxon>Conoidasida</taxon>
        <taxon>Coccidia</taxon>
        <taxon>Eucoccidiorida</taxon>
        <taxon>Eimeriorina</taxon>
        <taxon>Sarcocystidae</taxon>
        <taxon>Neospora</taxon>
    </lineage>
</organism>
<feature type="compositionally biased region" description="Basic and acidic residues" evidence="8">
    <location>
        <begin position="9"/>
        <end position="19"/>
    </location>
</feature>
<evidence type="ECO:0000256" key="1">
    <source>
        <dbReference type="ARBA" id="ARBA00005446"/>
    </source>
</evidence>
<evidence type="ECO:0000256" key="2">
    <source>
        <dbReference type="ARBA" id="ARBA00022741"/>
    </source>
</evidence>
<accession>A0A0F7UAS9</accession>
<keyword evidence="5" id="KW-0067">ATP-binding</keyword>
<dbReference type="PANTHER" id="PTHR13710:SF155">
    <property type="entry name" value="ATP-DEPENDENT DNA HELICASE Q-LIKE 3"/>
    <property type="match status" value="1"/>
</dbReference>
<keyword evidence="4 12" id="KW-0347">Helicase</keyword>
<dbReference type="GO" id="GO:0005524">
    <property type="term" value="F:ATP binding"/>
    <property type="evidence" value="ECO:0007669"/>
    <property type="project" value="UniProtKB-KW"/>
</dbReference>
<feature type="compositionally biased region" description="Basic and acidic residues" evidence="8">
    <location>
        <begin position="643"/>
        <end position="652"/>
    </location>
</feature>
<evidence type="ECO:0000259" key="10">
    <source>
        <dbReference type="PROSITE" id="PS51192"/>
    </source>
</evidence>
<dbReference type="NCBIfam" id="TIGR00614">
    <property type="entry name" value="recQ_fam"/>
    <property type="match status" value="1"/>
</dbReference>
<name>A0A0F7UAS9_NEOCL</name>
<dbReference type="PROSITE" id="PS51192">
    <property type="entry name" value="HELICASE_ATP_BIND_1"/>
    <property type="match status" value="1"/>
</dbReference>
<comment type="similarity">
    <text evidence="1">Belongs to the helicase family. RecQ subfamily.</text>
</comment>
<sequence length="1079" mass="116575">MVTNDAEGGMEKKEERDGKPPLGGNTDSLKLREAAGVAGPLTRKRPESETDRHACFFEKREKDGAEGDGEGAARPGKSLRDESLLQALKNAFGYSAFREGQEQAVRAILEGKDALVIMPTGGGKSLTYLLPGLLLPGLVIIVSPLLALMDDQVRRLQERHLPAVAFNSLLSSSQRETILRELPLSCFPPCANLAPPSSLSSLSQSSPFSGGASRSSLSCLASSVSRGKYKFLFVTPEQVSSPTFQRVLGQLEARRRGVGIGEETKENRRNEEANGNRSQGVALIAVDEAHCISTWGHDFRRSYRQVERQNLSVLRTILPETPLLACTATATPAVCADIQTSLALRDAVRVGLSFDRKNIFYEVRMKRRLGPRPVEADDEEAALEGDPATAAEEEEDWTLEDMGAEVASRHRGECGIVYCFKKATCDSVATALRRKGIPAQAYHAGLSDKVRCELQRAWMTGKILVLVATVAFGLGVDNPNVRFVFHHSLPKTMEGYYQESGRCGRDGRPAHALLYYSPRNFESLRYIMDYTFSQLKLYAKGEPKGRARPQKGTGNRRGGEAKPEEESEETAETVDDHKARLEHMERRYRKDLESLKEVRQYCEETVCRRARILNFFGESLPPRRSSGPGPSGRRGSGEAQQGTERKRNREATEQDVTSCPGGVKRERKDQLVSAESPEGTPSSGPSSPRPPGGLCVGVSPSERATPCMNCREAEAGKREVERKNHSHGEEGASDLSPVSAGISSADAWRCCDLCEQREAEKANGRGSLGKALSTAAPSARLLASLASRGCTRVSSAARPARSFPGGGMAAVVGEDEGGALACGTLEFEKNDCSDDESRGESGWYGSKGSFRESAHLRRTVPGAWCPGSSALSRGPGAALGRGKGTDQFRRGISIGAGGRGRVVYHTSAESATARQSDGKIFHGAQGSTCAGSRSERVSDAIRAKGIRAVMEELERQEQLAEEADEMEGPKAQSRFFRQRFSAMKQRPASEAETHDPSSFSSRLPFPRPRPASLASTSGDRASELARTAASPSAVGRTNPPARSPTFVRASTLARDLSKSSAGKAAPQLRSGLCRPRGKG</sequence>
<evidence type="ECO:0000256" key="9">
    <source>
        <dbReference type="SAM" id="Phobius"/>
    </source>
</evidence>
<feature type="compositionally biased region" description="Low complexity" evidence="8">
    <location>
        <begin position="673"/>
        <end position="686"/>
    </location>
</feature>
<dbReference type="PROSITE" id="PS51194">
    <property type="entry name" value="HELICASE_CTER"/>
    <property type="match status" value="1"/>
</dbReference>
<dbReference type="AlphaFoldDB" id="A0A0F7UAS9"/>
<dbReference type="GO" id="GO:0043138">
    <property type="term" value="F:3'-5' DNA helicase activity"/>
    <property type="evidence" value="ECO:0007669"/>
    <property type="project" value="UniProtKB-EC"/>
</dbReference>
<feature type="transmembrane region" description="Helical" evidence="9">
    <location>
        <begin position="128"/>
        <end position="149"/>
    </location>
</feature>
<dbReference type="InterPro" id="IPR032284">
    <property type="entry name" value="RecQ_Zn-bd"/>
</dbReference>
<feature type="region of interest" description="Disordered" evidence="8">
    <location>
        <begin position="714"/>
        <end position="739"/>
    </location>
</feature>
<evidence type="ECO:0000259" key="11">
    <source>
        <dbReference type="PROSITE" id="PS51194"/>
    </source>
</evidence>
<evidence type="ECO:0000256" key="7">
    <source>
        <dbReference type="ARBA" id="ARBA00034808"/>
    </source>
</evidence>
<dbReference type="GO" id="GO:0005694">
    <property type="term" value="C:chromosome"/>
    <property type="evidence" value="ECO:0007669"/>
    <property type="project" value="TreeGrafter"/>
</dbReference>
<evidence type="ECO:0000313" key="12">
    <source>
        <dbReference type="EMBL" id="CEL66923.1"/>
    </source>
</evidence>
<dbReference type="SUPFAM" id="SSF52540">
    <property type="entry name" value="P-loop containing nucleoside triphosphate hydrolases"/>
    <property type="match status" value="1"/>
</dbReference>
<keyword evidence="9" id="KW-0472">Membrane</keyword>
<dbReference type="CDD" id="cd18794">
    <property type="entry name" value="SF2_C_RecQ"/>
    <property type="match status" value="1"/>
</dbReference>
<dbReference type="PANTHER" id="PTHR13710">
    <property type="entry name" value="DNA HELICASE RECQ FAMILY MEMBER"/>
    <property type="match status" value="1"/>
</dbReference>
<feature type="region of interest" description="Disordered" evidence="8">
    <location>
        <begin position="618"/>
        <end position="700"/>
    </location>
</feature>
<feature type="region of interest" description="Disordered" evidence="8">
    <location>
        <begin position="958"/>
        <end position="1079"/>
    </location>
</feature>
<feature type="region of interest" description="Disordered" evidence="8">
    <location>
        <begin position="372"/>
        <end position="395"/>
    </location>
</feature>
<feature type="compositionally biased region" description="Basic and acidic residues" evidence="8">
    <location>
        <begin position="44"/>
        <end position="65"/>
    </location>
</feature>
<reference evidence="12" key="1">
    <citation type="journal article" date="2015" name="PLoS ONE">
        <title>Comprehensive Evaluation of Toxoplasma gondii VEG and Neospora caninum LIV Genomes with Tachyzoite Stage Transcriptome and Proteome Defines Novel Transcript Features.</title>
        <authorList>
            <person name="Ramaprasad A."/>
            <person name="Mourier T."/>
            <person name="Naeem R."/>
            <person name="Malas T.B."/>
            <person name="Moussa E."/>
            <person name="Panigrahi A."/>
            <person name="Vermont S.J."/>
            <person name="Otto T.D."/>
            <person name="Wastling J."/>
            <person name="Pain A."/>
        </authorList>
    </citation>
    <scope>NUCLEOTIDE SEQUENCE</scope>
    <source>
        <strain evidence="12">Liverpool</strain>
    </source>
</reference>
<dbReference type="GO" id="GO:0016787">
    <property type="term" value="F:hydrolase activity"/>
    <property type="evidence" value="ECO:0007669"/>
    <property type="project" value="UniProtKB-KW"/>
</dbReference>
<gene>
    <name evidence="12" type="ORF">BN1204_027280</name>
</gene>
<dbReference type="GO" id="GO:0005737">
    <property type="term" value="C:cytoplasm"/>
    <property type="evidence" value="ECO:0007669"/>
    <property type="project" value="TreeGrafter"/>
</dbReference>
<dbReference type="InterPro" id="IPR027417">
    <property type="entry name" value="P-loop_NTPase"/>
</dbReference>
<evidence type="ECO:0000256" key="4">
    <source>
        <dbReference type="ARBA" id="ARBA00022806"/>
    </source>
</evidence>
<feature type="compositionally biased region" description="Basic and acidic residues" evidence="8">
    <location>
        <begin position="714"/>
        <end position="730"/>
    </location>
</feature>
<dbReference type="Pfam" id="PF00271">
    <property type="entry name" value="Helicase_C"/>
    <property type="match status" value="1"/>
</dbReference>
<dbReference type="GO" id="GO:0009378">
    <property type="term" value="F:four-way junction helicase activity"/>
    <property type="evidence" value="ECO:0007669"/>
    <property type="project" value="TreeGrafter"/>
</dbReference>
<evidence type="ECO:0000256" key="6">
    <source>
        <dbReference type="ARBA" id="ARBA00034617"/>
    </source>
</evidence>
<evidence type="ECO:0000256" key="5">
    <source>
        <dbReference type="ARBA" id="ARBA00022840"/>
    </source>
</evidence>
<dbReference type="Pfam" id="PF16124">
    <property type="entry name" value="RecQ_Zn_bind"/>
    <property type="match status" value="1"/>
</dbReference>
<dbReference type="InterPro" id="IPR014001">
    <property type="entry name" value="Helicase_ATP-bd"/>
</dbReference>
<dbReference type="Gene3D" id="3.40.50.300">
    <property type="entry name" value="P-loop containing nucleotide triphosphate hydrolases"/>
    <property type="match status" value="3"/>
</dbReference>
<evidence type="ECO:0000256" key="3">
    <source>
        <dbReference type="ARBA" id="ARBA00022801"/>
    </source>
</evidence>
<dbReference type="InterPro" id="IPR004589">
    <property type="entry name" value="DNA_helicase_ATP-dep_RecQ"/>
</dbReference>
<dbReference type="CDD" id="cd17920">
    <property type="entry name" value="DEXHc_RecQ"/>
    <property type="match status" value="1"/>
</dbReference>
<proteinExistence type="inferred from homology"/>
<dbReference type="SMART" id="SM00490">
    <property type="entry name" value="HELICc"/>
    <property type="match status" value="1"/>
</dbReference>
<feature type="region of interest" description="Disordered" evidence="8">
    <location>
        <begin position="543"/>
        <end position="580"/>
    </location>
</feature>
<keyword evidence="2" id="KW-0547">Nucleotide-binding</keyword>
<dbReference type="GO" id="GO:0003676">
    <property type="term" value="F:nucleic acid binding"/>
    <property type="evidence" value="ECO:0007669"/>
    <property type="project" value="InterPro"/>
</dbReference>
<dbReference type="EC" id="5.6.2.4" evidence="7"/>
<feature type="domain" description="Helicase C-terminal" evidence="11">
    <location>
        <begin position="398"/>
        <end position="550"/>
    </location>
</feature>
<feature type="compositionally biased region" description="Low complexity" evidence="8">
    <location>
        <begin position="996"/>
        <end position="1015"/>
    </location>
</feature>
<keyword evidence="3" id="KW-0378">Hydrolase</keyword>
<dbReference type="EMBL" id="LN714482">
    <property type="protein sequence ID" value="CEL66923.1"/>
    <property type="molecule type" value="Genomic_DNA"/>
</dbReference>
<feature type="domain" description="Helicase ATP-binding" evidence="10">
    <location>
        <begin position="105"/>
        <end position="348"/>
    </location>
</feature>
<dbReference type="InterPro" id="IPR011545">
    <property type="entry name" value="DEAD/DEAH_box_helicase_dom"/>
</dbReference>
<protein>
    <recommendedName>
        <fullName evidence="7">DNA 3'-5' helicase</fullName>
        <ecNumber evidence="7">5.6.2.4</ecNumber>
    </recommendedName>
</protein>
<dbReference type="InterPro" id="IPR001650">
    <property type="entry name" value="Helicase_C-like"/>
</dbReference>
<feature type="region of interest" description="Disordered" evidence="8">
    <location>
        <begin position="1"/>
        <end position="78"/>
    </location>
</feature>
<keyword evidence="9" id="KW-0812">Transmembrane</keyword>